<protein>
    <submittedName>
        <fullName evidence="2">Uncharacterized protein</fullName>
    </submittedName>
</protein>
<dbReference type="AlphaFoldDB" id="A0A915E519"/>
<organism evidence="1 2">
    <name type="scientific">Ditylenchus dipsaci</name>
    <dbReference type="NCBI Taxonomy" id="166011"/>
    <lineage>
        <taxon>Eukaryota</taxon>
        <taxon>Metazoa</taxon>
        <taxon>Ecdysozoa</taxon>
        <taxon>Nematoda</taxon>
        <taxon>Chromadorea</taxon>
        <taxon>Rhabditida</taxon>
        <taxon>Tylenchina</taxon>
        <taxon>Tylenchomorpha</taxon>
        <taxon>Sphaerularioidea</taxon>
        <taxon>Anguinidae</taxon>
        <taxon>Anguininae</taxon>
        <taxon>Ditylenchus</taxon>
    </lineage>
</organism>
<dbReference type="WBParaSite" id="jg26784">
    <property type="protein sequence ID" value="jg26784"/>
    <property type="gene ID" value="jg26784"/>
</dbReference>
<reference evidence="2" key="1">
    <citation type="submission" date="2022-11" db="UniProtKB">
        <authorList>
            <consortium name="WormBaseParasite"/>
        </authorList>
    </citation>
    <scope>IDENTIFICATION</scope>
</reference>
<proteinExistence type="predicted"/>
<keyword evidence="1" id="KW-1185">Reference proteome</keyword>
<name>A0A915E519_9BILA</name>
<evidence type="ECO:0000313" key="2">
    <source>
        <dbReference type="WBParaSite" id="jg26784"/>
    </source>
</evidence>
<sequence length="74" mass="8246">MVGIVKQVGPRIINSAANLVVDQVVTALNSQYVARNSMNGQFEHQCIPAIDHRHRGMVEVQEEDQSDEECIVVE</sequence>
<dbReference type="Proteomes" id="UP000887574">
    <property type="component" value="Unplaced"/>
</dbReference>
<accession>A0A915E519</accession>
<evidence type="ECO:0000313" key="1">
    <source>
        <dbReference type="Proteomes" id="UP000887574"/>
    </source>
</evidence>